<organism evidence="2 3">
    <name type="scientific">Talaromyces atroroseus</name>
    <dbReference type="NCBI Taxonomy" id="1441469"/>
    <lineage>
        <taxon>Eukaryota</taxon>
        <taxon>Fungi</taxon>
        <taxon>Dikarya</taxon>
        <taxon>Ascomycota</taxon>
        <taxon>Pezizomycotina</taxon>
        <taxon>Eurotiomycetes</taxon>
        <taxon>Eurotiomycetidae</taxon>
        <taxon>Eurotiales</taxon>
        <taxon>Trichocomaceae</taxon>
        <taxon>Talaromyces</taxon>
        <taxon>Talaromyces sect. Trachyspermi</taxon>
    </lineage>
</organism>
<dbReference type="OrthoDB" id="4226109at2759"/>
<keyword evidence="3" id="KW-1185">Reference proteome</keyword>
<reference evidence="2 3" key="1">
    <citation type="submission" date="2015-06" db="EMBL/GenBank/DDBJ databases">
        <title>Talaromyces atroroseus IBT 11181 draft genome.</title>
        <authorList>
            <person name="Rasmussen K.B."/>
            <person name="Rasmussen S."/>
            <person name="Petersen B."/>
            <person name="Sicheritz-Ponten T."/>
            <person name="Mortensen U.H."/>
            <person name="Thrane U."/>
        </authorList>
    </citation>
    <scope>NUCLEOTIDE SEQUENCE [LARGE SCALE GENOMIC DNA]</scope>
    <source>
        <strain evidence="2 3">IBT 11181</strain>
    </source>
</reference>
<dbReference type="STRING" id="1441469.A0A225AEV4"/>
<comment type="caution">
    <text evidence="2">The sequence shown here is derived from an EMBL/GenBank/DDBJ whole genome shotgun (WGS) entry which is preliminary data.</text>
</comment>
<dbReference type="AlphaFoldDB" id="A0A225AEV4"/>
<dbReference type="EMBL" id="LFMY01000014">
    <property type="protein sequence ID" value="OKL56564.1"/>
    <property type="molecule type" value="Genomic_DNA"/>
</dbReference>
<evidence type="ECO:0000313" key="3">
    <source>
        <dbReference type="Proteomes" id="UP000214365"/>
    </source>
</evidence>
<dbReference type="Pfam" id="PF12511">
    <property type="entry name" value="DUF3716"/>
    <property type="match status" value="1"/>
</dbReference>
<dbReference type="GeneID" id="31007841"/>
<name>A0A225AEV4_TALAT</name>
<protein>
    <submittedName>
        <fullName evidence="2">Uncharacterized protein</fullName>
    </submittedName>
</protein>
<dbReference type="InterPro" id="IPR022190">
    <property type="entry name" value="DUF3716"/>
</dbReference>
<dbReference type="RefSeq" id="XP_020116685.1">
    <property type="nucleotide sequence ID" value="XM_020263289.1"/>
</dbReference>
<evidence type="ECO:0000256" key="1">
    <source>
        <dbReference type="SAM" id="MobiDB-lite"/>
    </source>
</evidence>
<dbReference type="Proteomes" id="UP000214365">
    <property type="component" value="Unassembled WGS sequence"/>
</dbReference>
<evidence type="ECO:0000313" key="2">
    <source>
        <dbReference type="EMBL" id="OKL56564.1"/>
    </source>
</evidence>
<accession>A0A225AEV4</accession>
<feature type="compositionally biased region" description="Polar residues" evidence="1">
    <location>
        <begin position="188"/>
        <end position="199"/>
    </location>
</feature>
<feature type="region of interest" description="Disordered" evidence="1">
    <location>
        <begin position="188"/>
        <end position="246"/>
    </location>
</feature>
<proteinExistence type="predicted"/>
<gene>
    <name evidence="2" type="ORF">UA08_08085</name>
</gene>
<sequence length="246" mass="26537">MPGGRTAAYRNTGDGDITPVSSVDLHACKGNLTIVRRNIEWRGSALDITNSMQRKAVMIYTHGVVVRQSPCMRCVHGSGPFKECVVAFNDQGYIANGVCANCYWLHRTDVCGTRHNLPCQELFNAGLDLGEFEEVCKAQCGGIHIRNNNALPVLAAAPPMALPAAPQMAPQMATPMASLMPPPMPPVTQTQAGNATSRHISGPRQRKRKAQSVGRNVISLPERPRKRGPGGFHGYPAVNVNYGAQN</sequence>